<evidence type="ECO:0000313" key="3">
    <source>
        <dbReference type="Proteomes" id="UP000004881"/>
    </source>
</evidence>
<dbReference type="Proteomes" id="UP000004881">
    <property type="component" value="Unassembled WGS sequence"/>
</dbReference>
<name>A0ABQ0HBS4_9ACTN</name>
<keyword evidence="3" id="KW-1185">Reference proteome</keyword>
<feature type="region of interest" description="Disordered" evidence="1">
    <location>
        <begin position="201"/>
        <end position="233"/>
    </location>
</feature>
<dbReference type="EMBL" id="BAFD01000039">
    <property type="protein sequence ID" value="GAB43342.1"/>
    <property type="molecule type" value="Genomic_DNA"/>
</dbReference>
<dbReference type="RefSeq" id="WP_004020175.1">
    <property type="nucleotide sequence ID" value="NZ_BAFD01000039.1"/>
</dbReference>
<reference evidence="2 3" key="1">
    <citation type="submission" date="2012-02" db="EMBL/GenBank/DDBJ databases">
        <title>Whole genome shotgun sequence of Gordonia terrae NBRC 100016.</title>
        <authorList>
            <person name="Takarada H."/>
            <person name="Hosoyama A."/>
            <person name="Tsuchikane K."/>
            <person name="Katsumata H."/>
            <person name="Yamazaki S."/>
            <person name="Fujita N."/>
        </authorList>
    </citation>
    <scope>NUCLEOTIDE SEQUENCE [LARGE SCALE GENOMIC DNA]</scope>
    <source>
        <strain evidence="2 3">NBRC 100016</strain>
    </source>
</reference>
<dbReference type="GeneID" id="32687492"/>
<evidence type="ECO:0000256" key="1">
    <source>
        <dbReference type="SAM" id="MobiDB-lite"/>
    </source>
</evidence>
<accession>A0ABQ0HBS4</accession>
<proteinExistence type="predicted"/>
<evidence type="ECO:0000313" key="2">
    <source>
        <dbReference type="EMBL" id="GAB43342.1"/>
    </source>
</evidence>
<gene>
    <name evidence="2" type="ORF">GOTRE_039_01830</name>
</gene>
<comment type="caution">
    <text evidence="2">The sequence shown here is derived from an EMBL/GenBank/DDBJ whole genome shotgun (WGS) entry which is preliminary data.</text>
</comment>
<protein>
    <submittedName>
        <fullName evidence="2">Uncharacterized protein</fullName>
    </submittedName>
</protein>
<sequence>MQTPATYRFPHHLVGRINVVWSSEPGVDLHSRPAEVVRATTEAGSILSVPGPRNYPGAEAAAEDAFGIPGAYTFSGDRTNLTAKHGTLFVHLASLSSTRDSVHALVCAYNFGLIPKLDEPKAGGYLGGSAYAVDATRSPDAIDPRQDANRVAPIDSGDRAPRFDAFEPWQVVYRSVRDDPRMATCLSRGREIVRSHPAYRGQVVTEDTDSVTAISPRPEQFPVLPQSPEWPPP</sequence>
<organism evidence="2 3">
    <name type="scientific">Gordonia terrae NBRC 100016</name>
    <dbReference type="NCBI Taxonomy" id="1089454"/>
    <lineage>
        <taxon>Bacteria</taxon>
        <taxon>Bacillati</taxon>
        <taxon>Actinomycetota</taxon>
        <taxon>Actinomycetes</taxon>
        <taxon>Mycobacteriales</taxon>
        <taxon>Gordoniaceae</taxon>
        <taxon>Gordonia</taxon>
    </lineage>
</organism>